<evidence type="ECO:0000256" key="3">
    <source>
        <dbReference type="ARBA" id="ARBA00022679"/>
    </source>
</evidence>
<name>A0ABQ6MA78_9STRA</name>
<dbReference type="InterPro" id="IPR002123">
    <property type="entry name" value="Plipid/glycerol_acylTrfase"/>
</dbReference>
<dbReference type="EMBL" id="BRYB01001289">
    <property type="protein sequence ID" value="GMI22425.1"/>
    <property type="molecule type" value="Genomic_DNA"/>
</dbReference>
<evidence type="ECO:0000256" key="7">
    <source>
        <dbReference type="ARBA" id="ARBA00023128"/>
    </source>
</evidence>
<comment type="similarity">
    <text evidence="2 12">Belongs to the taffazin family.</text>
</comment>
<evidence type="ECO:0000256" key="13">
    <source>
        <dbReference type="SAM" id="MobiDB-lite"/>
    </source>
</evidence>
<reference evidence="15 16" key="1">
    <citation type="journal article" date="2023" name="Commun. Biol.">
        <title>Genome analysis of Parmales, the sister group of diatoms, reveals the evolutionary specialization of diatoms from phago-mixotrophs to photoautotrophs.</title>
        <authorList>
            <person name="Ban H."/>
            <person name="Sato S."/>
            <person name="Yoshikawa S."/>
            <person name="Yamada K."/>
            <person name="Nakamura Y."/>
            <person name="Ichinomiya M."/>
            <person name="Sato N."/>
            <person name="Blanc-Mathieu R."/>
            <person name="Endo H."/>
            <person name="Kuwata A."/>
            <person name="Ogata H."/>
        </authorList>
    </citation>
    <scope>NUCLEOTIDE SEQUENCE [LARGE SCALE GENOMIC DNA]</scope>
</reference>
<gene>
    <name evidence="15" type="ORF">TeGR_g13340</name>
</gene>
<evidence type="ECO:0000256" key="4">
    <source>
        <dbReference type="ARBA" id="ARBA00022787"/>
    </source>
</evidence>
<evidence type="ECO:0000313" key="15">
    <source>
        <dbReference type="EMBL" id="GMI22425.1"/>
    </source>
</evidence>
<dbReference type="Proteomes" id="UP001165060">
    <property type="component" value="Unassembled WGS sequence"/>
</dbReference>
<sequence length="387" mass="42443">MADLSPSPATHPAGYAGPTWGGTPGWDWKPVTPSQLSTHADHSRSPYRALADDAGAEVPALYALLRRGTIWLIELVIEEGMAHLNNPFVVAGDARRHARLVEAIAKRDPAKTVLTVSNHCCTLDDPILFGKLLPPALAGEARSQRWSLCSQEVCFRNPALATFFGAGKVLPIKRGVGVDQPQLLDFARKAAQGGQWLHLFPEGKIYQSGSLAADYFLARSDGRAAEIGRMKWGAGKIIAHCPRRMVVVPFHHAGMEGVVPQYETGHLKTTMPMGGHDGEGATVTARFGEPIEFGDLIEEHEREHGKLWKYKARREEGERWESSGADKLLYSRIMRRIEARLKELEGESKRDGGEAARASRKVIRDNLATPQRPPNTGGGGYKEEDVP</sequence>
<keyword evidence="5" id="KW-0999">Mitochondrion inner membrane</keyword>
<comment type="subcellular location">
    <subcellularLocation>
        <location evidence="1">Mitochondrion inner membrane</location>
        <topology evidence="1">Peripheral membrane protein</topology>
        <orientation evidence="1">Intermembrane side</orientation>
    </subcellularLocation>
    <subcellularLocation>
        <location evidence="10">Mitochondrion outer membrane</location>
        <topology evidence="10">Peripheral membrane protein</topology>
        <orientation evidence="10">Intermembrane side</orientation>
    </subcellularLocation>
</comment>
<evidence type="ECO:0000256" key="1">
    <source>
        <dbReference type="ARBA" id="ARBA00004137"/>
    </source>
</evidence>
<keyword evidence="9" id="KW-0012">Acyltransferase</keyword>
<keyword evidence="16" id="KW-1185">Reference proteome</keyword>
<dbReference type="InterPro" id="IPR000872">
    <property type="entry name" value="Tafazzin"/>
</dbReference>
<comment type="caution">
    <text evidence="15">The sequence shown here is derived from an EMBL/GenBank/DDBJ whole genome shotgun (WGS) entry which is preliminary data.</text>
</comment>
<dbReference type="Pfam" id="PF01553">
    <property type="entry name" value="Acyltransferase"/>
    <property type="match status" value="1"/>
</dbReference>
<keyword evidence="3" id="KW-0808">Transferase</keyword>
<evidence type="ECO:0000256" key="8">
    <source>
        <dbReference type="ARBA" id="ARBA00023136"/>
    </source>
</evidence>
<evidence type="ECO:0000256" key="9">
    <source>
        <dbReference type="ARBA" id="ARBA00023315"/>
    </source>
</evidence>
<dbReference type="CDD" id="cd07989">
    <property type="entry name" value="LPLAT_AGPAT-like"/>
    <property type="match status" value="1"/>
</dbReference>
<keyword evidence="8" id="KW-0472">Membrane</keyword>
<evidence type="ECO:0000259" key="14">
    <source>
        <dbReference type="SMART" id="SM00563"/>
    </source>
</evidence>
<proteinExistence type="inferred from homology"/>
<keyword evidence="6" id="KW-0443">Lipid metabolism</keyword>
<feature type="region of interest" description="Disordered" evidence="13">
    <location>
        <begin position="343"/>
        <end position="387"/>
    </location>
</feature>
<comment type="catalytic activity">
    <reaction evidence="11">
        <text>1'-[1,2-diacyl-sn-glycero-3-phospho],3'-[1-acyl-sn-glycero-3-phospho]-glycerol + a 1,2-diacyl-sn-glycero-3-phosphocholine = a cardiolipin + a 1-acyl-sn-glycero-3-phosphocholine</text>
        <dbReference type="Rhea" id="RHEA:33731"/>
        <dbReference type="ChEBI" id="CHEBI:57643"/>
        <dbReference type="ChEBI" id="CHEBI:58168"/>
        <dbReference type="ChEBI" id="CHEBI:62237"/>
        <dbReference type="ChEBI" id="CHEBI:64743"/>
    </reaction>
    <physiologicalReaction direction="left-to-right" evidence="11">
        <dbReference type="Rhea" id="RHEA:33732"/>
    </physiologicalReaction>
    <physiologicalReaction direction="right-to-left" evidence="11">
        <dbReference type="Rhea" id="RHEA:33733"/>
    </physiologicalReaction>
</comment>
<evidence type="ECO:0000256" key="2">
    <source>
        <dbReference type="ARBA" id="ARBA00010524"/>
    </source>
</evidence>
<dbReference type="SUPFAM" id="SSF69593">
    <property type="entry name" value="Glycerol-3-phosphate (1)-acyltransferase"/>
    <property type="match status" value="1"/>
</dbReference>
<protein>
    <recommendedName>
        <fullName evidence="12">Tafazzin family protein</fullName>
    </recommendedName>
</protein>
<dbReference type="PANTHER" id="PTHR12497">
    <property type="entry name" value="TAZ PROTEIN TAFAZZIN"/>
    <property type="match status" value="1"/>
</dbReference>
<keyword evidence="4" id="KW-1000">Mitochondrion outer membrane</keyword>
<dbReference type="SMART" id="SM00563">
    <property type="entry name" value="PlsC"/>
    <property type="match status" value="1"/>
</dbReference>
<evidence type="ECO:0000256" key="10">
    <source>
        <dbReference type="ARBA" id="ARBA00024323"/>
    </source>
</evidence>
<feature type="domain" description="Phospholipid/glycerol acyltransferase" evidence="14">
    <location>
        <begin position="113"/>
        <end position="255"/>
    </location>
</feature>
<evidence type="ECO:0000313" key="16">
    <source>
        <dbReference type="Proteomes" id="UP001165060"/>
    </source>
</evidence>
<evidence type="ECO:0000256" key="6">
    <source>
        <dbReference type="ARBA" id="ARBA00023098"/>
    </source>
</evidence>
<dbReference type="PRINTS" id="PR00979">
    <property type="entry name" value="TAFAZZIN"/>
</dbReference>
<evidence type="ECO:0000256" key="11">
    <source>
        <dbReference type="ARBA" id="ARBA00047906"/>
    </source>
</evidence>
<organism evidence="15 16">
    <name type="scientific">Tetraparma gracilis</name>
    <dbReference type="NCBI Taxonomy" id="2962635"/>
    <lineage>
        <taxon>Eukaryota</taxon>
        <taxon>Sar</taxon>
        <taxon>Stramenopiles</taxon>
        <taxon>Ochrophyta</taxon>
        <taxon>Bolidophyceae</taxon>
        <taxon>Parmales</taxon>
        <taxon>Triparmaceae</taxon>
        <taxon>Tetraparma</taxon>
    </lineage>
</organism>
<feature type="compositionally biased region" description="Basic and acidic residues" evidence="13">
    <location>
        <begin position="343"/>
        <end position="354"/>
    </location>
</feature>
<evidence type="ECO:0000256" key="12">
    <source>
        <dbReference type="RuleBase" id="RU365062"/>
    </source>
</evidence>
<keyword evidence="7" id="KW-0496">Mitochondrion</keyword>
<dbReference type="PANTHER" id="PTHR12497:SF0">
    <property type="entry name" value="TAFAZZIN"/>
    <property type="match status" value="1"/>
</dbReference>
<evidence type="ECO:0000256" key="5">
    <source>
        <dbReference type="ARBA" id="ARBA00022792"/>
    </source>
</evidence>
<accession>A0ABQ6MA78</accession>